<dbReference type="HOGENOM" id="CLU_525050_0_0_1"/>
<evidence type="ECO:0000256" key="1">
    <source>
        <dbReference type="SAM" id="Coils"/>
    </source>
</evidence>
<keyword evidence="1" id="KW-0175">Coiled coil</keyword>
<feature type="coiled-coil region" evidence="1">
    <location>
        <begin position="101"/>
        <end position="199"/>
    </location>
</feature>
<reference evidence="2 3" key="1">
    <citation type="journal article" date="2011" name="Science">
        <title>The ecoresponsive genome of Daphnia pulex.</title>
        <authorList>
            <person name="Colbourne J.K."/>
            <person name="Pfrender M.E."/>
            <person name="Gilbert D."/>
            <person name="Thomas W.K."/>
            <person name="Tucker A."/>
            <person name="Oakley T.H."/>
            <person name="Tokishita S."/>
            <person name="Aerts A."/>
            <person name="Arnold G.J."/>
            <person name="Basu M.K."/>
            <person name="Bauer D.J."/>
            <person name="Caceres C.E."/>
            <person name="Carmel L."/>
            <person name="Casola C."/>
            <person name="Choi J.H."/>
            <person name="Detter J.C."/>
            <person name="Dong Q."/>
            <person name="Dusheyko S."/>
            <person name="Eads B.D."/>
            <person name="Frohlich T."/>
            <person name="Geiler-Samerotte K.A."/>
            <person name="Gerlach D."/>
            <person name="Hatcher P."/>
            <person name="Jogdeo S."/>
            <person name="Krijgsveld J."/>
            <person name="Kriventseva E.V."/>
            <person name="Kultz D."/>
            <person name="Laforsch C."/>
            <person name="Lindquist E."/>
            <person name="Lopez J."/>
            <person name="Manak J.R."/>
            <person name="Muller J."/>
            <person name="Pangilinan J."/>
            <person name="Patwardhan R.P."/>
            <person name="Pitluck S."/>
            <person name="Pritham E.J."/>
            <person name="Rechtsteiner A."/>
            <person name="Rho M."/>
            <person name="Rogozin I.B."/>
            <person name="Sakarya O."/>
            <person name="Salamov A."/>
            <person name="Schaack S."/>
            <person name="Shapiro H."/>
            <person name="Shiga Y."/>
            <person name="Skalitzky C."/>
            <person name="Smith Z."/>
            <person name="Souvorov A."/>
            <person name="Sung W."/>
            <person name="Tang Z."/>
            <person name="Tsuchiya D."/>
            <person name="Tu H."/>
            <person name="Vos H."/>
            <person name="Wang M."/>
            <person name="Wolf Y.I."/>
            <person name="Yamagata H."/>
            <person name="Yamada T."/>
            <person name="Ye Y."/>
            <person name="Shaw J.R."/>
            <person name="Andrews J."/>
            <person name="Crease T.J."/>
            <person name="Tang H."/>
            <person name="Lucas S.M."/>
            <person name="Robertson H.M."/>
            <person name="Bork P."/>
            <person name="Koonin E.V."/>
            <person name="Zdobnov E.M."/>
            <person name="Grigoriev I.V."/>
            <person name="Lynch M."/>
            <person name="Boore J.L."/>
        </authorList>
    </citation>
    <scope>NUCLEOTIDE SEQUENCE [LARGE SCALE GENOMIC DNA]</scope>
</reference>
<evidence type="ECO:0000313" key="3">
    <source>
        <dbReference type="Proteomes" id="UP000000305"/>
    </source>
</evidence>
<proteinExistence type="predicted"/>
<accession>E9H0J4</accession>
<dbReference type="GO" id="GO:0006281">
    <property type="term" value="P:DNA repair"/>
    <property type="evidence" value="ECO:0000318"/>
    <property type="project" value="GO_Central"/>
</dbReference>
<dbReference type="AlphaFoldDB" id="E9H0J4"/>
<organism evidence="2 3">
    <name type="scientific">Daphnia pulex</name>
    <name type="common">Water flea</name>
    <dbReference type="NCBI Taxonomy" id="6669"/>
    <lineage>
        <taxon>Eukaryota</taxon>
        <taxon>Metazoa</taxon>
        <taxon>Ecdysozoa</taxon>
        <taxon>Arthropoda</taxon>
        <taxon>Crustacea</taxon>
        <taxon>Branchiopoda</taxon>
        <taxon>Diplostraca</taxon>
        <taxon>Cladocera</taxon>
        <taxon>Anomopoda</taxon>
        <taxon>Daphniidae</taxon>
        <taxon>Daphnia</taxon>
    </lineage>
</organism>
<dbReference type="KEGG" id="dpx:DAPPUDRAFT_307010"/>
<dbReference type="InterPro" id="IPR033349">
    <property type="entry name" value="ATRIP"/>
</dbReference>
<keyword evidence="3" id="KW-1185">Reference proteome</keyword>
<dbReference type="InParanoid" id="E9H0J4"/>
<dbReference type="EMBL" id="GL732581">
    <property type="protein sequence ID" value="EFX74657.1"/>
    <property type="molecule type" value="Genomic_DNA"/>
</dbReference>
<gene>
    <name evidence="2" type="ORF">DAPPUDRAFT_307010</name>
</gene>
<name>E9H0J4_DAPPU</name>
<dbReference type="PANTHER" id="PTHR28594">
    <property type="entry name" value="ATR-INTERACTING PROTEIN"/>
    <property type="match status" value="1"/>
</dbReference>
<dbReference type="PANTHER" id="PTHR28594:SF1">
    <property type="entry name" value="ATR-INTERACTING PROTEIN"/>
    <property type="match status" value="1"/>
</dbReference>
<sequence length="519" mass="58720">MDDLWGDDDLDADVVEECVLLATQASFCSSPKLQPQCAETSFTECKPKYTFEFKQPSTSHQPQVQQASQKVAPSMSRSLSLIEPQINKSIASANLIDAAELEKLKEENRRLSETNLVKNGETTILRADLQNIRSVMEKREVEANQQISSLQKKVTQIDMQYSKQLEASKTEMKFKELELEELRNKCKKIEQNVKEHQQKNIRVPPTPAQESPNGRKFLNRAAFEMTKSEGRKIATVETGIQTEAFKLFRLDSSNNERFSYTTVLEQLEMRMISGADQENLVKLFHSSEPSVAEMICSNLESLKNTDRLKSHIEFLGCWITHILPFIEKPKQDRLIQTVLSEVRRTSFIDMMSILSAIIACFGLSPICNRESGCLLERVALNLKDAYPSLTAEDQFQASQKLVLTLSTMLTSPATENLKKCLCIPHLLKALVFVVQHQTEIDGLTPYAADRRLKMLVQAFRLALSVLSSRREPWVTYKHSPAEANRLYTVLTAISVEFPLPNDTSQDINVSAFTLPGFGF</sequence>
<protein>
    <submittedName>
        <fullName evidence="2">Uncharacterized protein</fullName>
    </submittedName>
</protein>
<dbReference type="Proteomes" id="UP000000305">
    <property type="component" value="Unassembled WGS sequence"/>
</dbReference>
<dbReference type="OrthoDB" id="6351418at2759"/>
<evidence type="ECO:0000313" key="2">
    <source>
        <dbReference type="EMBL" id="EFX74657.1"/>
    </source>
</evidence>
<dbReference type="GO" id="GO:0000077">
    <property type="term" value="P:DNA damage checkpoint signaling"/>
    <property type="evidence" value="ECO:0007669"/>
    <property type="project" value="InterPro"/>
</dbReference>